<evidence type="ECO:0000313" key="4">
    <source>
        <dbReference type="EMBL" id="TXG48157.1"/>
    </source>
</evidence>
<evidence type="ECO:0000256" key="1">
    <source>
        <dbReference type="ARBA" id="ARBA00022729"/>
    </source>
</evidence>
<keyword evidence="1" id="KW-0732">Signal</keyword>
<dbReference type="Pfam" id="PF01657">
    <property type="entry name" value="Stress-antifung"/>
    <property type="match status" value="1"/>
</dbReference>
<dbReference type="EMBL" id="VAHF01000013">
    <property type="protein sequence ID" value="TXG48157.1"/>
    <property type="molecule type" value="Genomic_DNA"/>
</dbReference>
<keyword evidence="2" id="KW-0677">Repeat</keyword>
<gene>
    <name evidence="4" type="ORF">EZV62_027451</name>
</gene>
<feature type="domain" description="Gnk2-homologous" evidence="3">
    <location>
        <begin position="12"/>
        <end position="117"/>
    </location>
</feature>
<dbReference type="OrthoDB" id="1746850at2759"/>
<reference evidence="5" key="1">
    <citation type="journal article" date="2019" name="Gigascience">
        <title>De novo genome assembly of the endangered Acer yangbiense, a plant species with extremely small populations endemic to Yunnan Province, China.</title>
        <authorList>
            <person name="Yang J."/>
            <person name="Wariss H.M."/>
            <person name="Tao L."/>
            <person name="Zhang R."/>
            <person name="Yun Q."/>
            <person name="Hollingsworth P."/>
            <person name="Dao Z."/>
            <person name="Luo G."/>
            <person name="Guo H."/>
            <person name="Ma Y."/>
            <person name="Sun W."/>
        </authorList>
    </citation>
    <scope>NUCLEOTIDE SEQUENCE [LARGE SCALE GENOMIC DNA]</scope>
    <source>
        <strain evidence="5">cv. Malutang</strain>
    </source>
</reference>
<dbReference type="PANTHER" id="PTHR32099">
    <property type="entry name" value="CYSTEINE-RICH REPEAT SECRETORY PROTEIN"/>
    <property type="match status" value="1"/>
</dbReference>
<evidence type="ECO:0000313" key="5">
    <source>
        <dbReference type="Proteomes" id="UP000323000"/>
    </source>
</evidence>
<dbReference type="Gene3D" id="3.30.430.20">
    <property type="entry name" value="Gnk2 domain, C-X8-C-X2-C motif"/>
    <property type="match status" value="1"/>
</dbReference>
<comment type="caution">
    <text evidence="4">The sequence shown here is derived from an EMBL/GenBank/DDBJ whole genome shotgun (WGS) entry which is preliminary data.</text>
</comment>
<dbReference type="InterPro" id="IPR038408">
    <property type="entry name" value="GNK2_sf"/>
</dbReference>
<dbReference type="PROSITE" id="PS51473">
    <property type="entry name" value="GNK2"/>
    <property type="match status" value="1"/>
</dbReference>
<organism evidence="4 5">
    <name type="scientific">Acer yangbiense</name>
    <dbReference type="NCBI Taxonomy" id="1000413"/>
    <lineage>
        <taxon>Eukaryota</taxon>
        <taxon>Viridiplantae</taxon>
        <taxon>Streptophyta</taxon>
        <taxon>Embryophyta</taxon>
        <taxon>Tracheophyta</taxon>
        <taxon>Spermatophyta</taxon>
        <taxon>Magnoliopsida</taxon>
        <taxon>eudicotyledons</taxon>
        <taxon>Gunneridae</taxon>
        <taxon>Pentapetalae</taxon>
        <taxon>rosids</taxon>
        <taxon>malvids</taxon>
        <taxon>Sapindales</taxon>
        <taxon>Sapindaceae</taxon>
        <taxon>Hippocastanoideae</taxon>
        <taxon>Acereae</taxon>
        <taxon>Acer</taxon>
    </lineage>
</organism>
<dbReference type="CDD" id="cd23509">
    <property type="entry name" value="Gnk2-like"/>
    <property type="match status" value="1"/>
</dbReference>
<dbReference type="InterPro" id="IPR002902">
    <property type="entry name" value="GNK2"/>
</dbReference>
<keyword evidence="5" id="KW-1185">Reference proteome</keyword>
<dbReference type="PANTHER" id="PTHR32099:SF92">
    <property type="entry name" value="CYSTEINE-RICH RECEPTOR-LIKE PROTEIN KINASE 11"/>
    <property type="match status" value="1"/>
</dbReference>
<accession>A0A5C7GUN3</accession>
<dbReference type="Proteomes" id="UP000323000">
    <property type="component" value="Chromosome 13"/>
</dbReference>
<sequence length="117" mass="13174">MLTISVISSTLAINWMHCYDTRNFTADSIYATNRNLLLSSLASNITVLKSGFYNTTIGQEPDKVYGLTLSRGDVSSEDCNSCVNPRSQYIMSTCHNQKEPSMWDRDPDQCFVQYAVL</sequence>
<name>A0A5C7GUN3_9ROSI</name>
<dbReference type="AlphaFoldDB" id="A0A5C7GUN3"/>
<evidence type="ECO:0000256" key="2">
    <source>
        <dbReference type="ARBA" id="ARBA00022737"/>
    </source>
</evidence>
<proteinExistence type="predicted"/>
<protein>
    <recommendedName>
        <fullName evidence="3">Gnk2-homologous domain-containing protein</fullName>
    </recommendedName>
</protein>
<evidence type="ECO:0000259" key="3">
    <source>
        <dbReference type="PROSITE" id="PS51473"/>
    </source>
</evidence>